<evidence type="ECO:0000313" key="16">
    <source>
        <dbReference type="EMBL" id="ATZ48758.1"/>
    </source>
</evidence>
<dbReference type="InterPro" id="IPR039261">
    <property type="entry name" value="FNR_nucleotide-bd"/>
</dbReference>
<dbReference type="InterPro" id="IPR013130">
    <property type="entry name" value="Fe3_Rdtase_TM_dom"/>
</dbReference>
<keyword evidence="6 14" id="KW-0812">Transmembrane</keyword>
<dbReference type="SUPFAM" id="SSF63380">
    <property type="entry name" value="Riboflavin synthase domain-like"/>
    <property type="match status" value="1"/>
</dbReference>
<evidence type="ECO:0000256" key="14">
    <source>
        <dbReference type="SAM" id="Phobius"/>
    </source>
</evidence>
<dbReference type="Proteomes" id="UP000001798">
    <property type="component" value="Chromosome 3"/>
</dbReference>
<comment type="subcellular location">
    <subcellularLocation>
        <location evidence="1">Cell membrane</location>
        <topology evidence="1">Multi-pass membrane protein</topology>
    </subcellularLocation>
</comment>
<name>A0A384JDN9_BOTFB</name>
<keyword evidence="12" id="KW-0325">Glycoprotein</keyword>
<dbReference type="VEuPathDB" id="FungiDB:Bcin03g09314"/>
<evidence type="ECO:0000313" key="17">
    <source>
        <dbReference type="Proteomes" id="UP000001798"/>
    </source>
</evidence>
<keyword evidence="17" id="KW-1185">Reference proteome</keyword>
<feature type="transmembrane region" description="Helical" evidence="14">
    <location>
        <begin position="248"/>
        <end position="266"/>
    </location>
</feature>
<evidence type="ECO:0000256" key="8">
    <source>
        <dbReference type="ARBA" id="ARBA00022989"/>
    </source>
</evidence>
<feature type="transmembrane region" description="Helical" evidence="14">
    <location>
        <begin position="222"/>
        <end position="242"/>
    </location>
</feature>
<keyword evidence="10" id="KW-0406">Ion transport</keyword>
<evidence type="ECO:0000256" key="6">
    <source>
        <dbReference type="ARBA" id="ARBA00022692"/>
    </source>
</evidence>
<dbReference type="SUPFAM" id="SSF52343">
    <property type="entry name" value="Ferredoxin reductase-like, C-terminal NADP-linked domain"/>
    <property type="match status" value="1"/>
</dbReference>
<dbReference type="GO" id="GO:0052851">
    <property type="term" value="F:ferric-chelate reductase (NADPH) activity"/>
    <property type="evidence" value="ECO:0007669"/>
    <property type="project" value="UniProtKB-EC"/>
</dbReference>
<dbReference type="Pfam" id="PF01794">
    <property type="entry name" value="Ferric_reduct"/>
    <property type="match status" value="1"/>
</dbReference>
<evidence type="ECO:0000256" key="11">
    <source>
        <dbReference type="ARBA" id="ARBA00023136"/>
    </source>
</evidence>
<feature type="domain" description="FAD-binding FR-type" evidence="15">
    <location>
        <begin position="258"/>
        <end position="373"/>
    </location>
</feature>
<dbReference type="Pfam" id="PF08030">
    <property type="entry name" value="NAD_binding_6"/>
    <property type="match status" value="1"/>
</dbReference>
<evidence type="ECO:0000256" key="4">
    <source>
        <dbReference type="ARBA" id="ARBA00022448"/>
    </source>
</evidence>
<protein>
    <recommendedName>
        <fullName evidence="3">ferric-chelate reductase (NADPH)</fullName>
        <ecNumber evidence="3">1.16.1.9</ecNumber>
    </recommendedName>
</protein>
<dbReference type="GeneID" id="36394074"/>
<feature type="transmembrane region" description="Helical" evidence="14">
    <location>
        <begin position="195"/>
        <end position="215"/>
    </location>
</feature>
<keyword evidence="11 14" id="KW-0472">Membrane</keyword>
<dbReference type="EC" id="1.16.1.9" evidence="3"/>
<dbReference type="Pfam" id="PF08022">
    <property type="entry name" value="FAD_binding_8"/>
    <property type="match status" value="1"/>
</dbReference>
<keyword evidence="8 14" id="KW-1133">Transmembrane helix</keyword>
<feature type="transmembrane region" description="Helical" evidence="14">
    <location>
        <begin position="83"/>
        <end position="105"/>
    </location>
</feature>
<dbReference type="Gene3D" id="3.40.50.80">
    <property type="entry name" value="Nucleotide-binding domain of ferredoxin-NADP reductase (FNR) module"/>
    <property type="match status" value="1"/>
</dbReference>
<evidence type="ECO:0000256" key="10">
    <source>
        <dbReference type="ARBA" id="ARBA00023065"/>
    </source>
</evidence>
<dbReference type="InterPro" id="IPR017927">
    <property type="entry name" value="FAD-bd_FR_type"/>
</dbReference>
<keyword evidence="4" id="KW-0813">Transport</keyword>
<gene>
    <name evidence="16" type="ORF">BCIN_03g09314</name>
</gene>
<evidence type="ECO:0000259" key="15">
    <source>
        <dbReference type="PROSITE" id="PS51384"/>
    </source>
</evidence>
<dbReference type="EMBL" id="CP009807">
    <property type="protein sequence ID" value="ATZ48758.1"/>
    <property type="molecule type" value="Genomic_DNA"/>
</dbReference>
<keyword evidence="7" id="KW-0249">Electron transport</keyword>
<dbReference type="InterPro" id="IPR051410">
    <property type="entry name" value="Ferric/Cupric_Reductase"/>
</dbReference>
<dbReference type="InterPro" id="IPR013121">
    <property type="entry name" value="Fe_red_NAD-bd_6"/>
</dbReference>
<dbReference type="PANTHER" id="PTHR32361:SF9">
    <property type="entry name" value="FERRIC REDUCTASE TRANSMEMBRANE COMPONENT 3-RELATED"/>
    <property type="match status" value="1"/>
</dbReference>
<dbReference type="PANTHER" id="PTHR32361">
    <property type="entry name" value="FERRIC/CUPRIC REDUCTASE TRANSMEMBRANE COMPONENT"/>
    <property type="match status" value="1"/>
</dbReference>
<evidence type="ECO:0000256" key="2">
    <source>
        <dbReference type="ARBA" id="ARBA00006278"/>
    </source>
</evidence>
<reference evidence="16 17" key="1">
    <citation type="journal article" date="2011" name="PLoS Genet.">
        <title>Genomic analysis of the necrotrophic fungal pathogens Sclerotinia sclerotiorum and Botrytis cinerea.</title>
        <authorList>
            <person name="Amselem J."/>
            <person name="Cuomo C.A."/>
            <person name="van Kan J.A."/>
            <person name="Viaud M."/>
            <person name="Benito E.P."/>
            <person name="Couloux A."/>
            <person name="Coutinho P.M."/>
            <person name="de Vries R.P."/>
            <person name="Dyer P.S."/>
            <person name="Fillinger S."/>
            <person name="Fournier E."/>
            <person name="Gout L."/>
            <person name="Hahn M."/>
            <person name="Kohn L."/>
            <person name="Lapalu N."/>
            <person name="Plummer K.M."/>
            <person name="Pradier J.M."/>
            <person name="Quevillon E."/>
            <person name="Sharon A."/>
            <person name="Simon A."/>
            <person name="ten Have A."/>
            <person name="Tudzynski B."/>
            <person name="Tudzynski P."/>
            <person name="Wincker P."/>
            <person name="Andrew M."/>
            <person name="Anthouard V."/>
            <person name="Beever R.E."/>
            <person name="Beffa R."/>
            <person name="Benoit I."/>
            <person name="Bouzid O."/>
            <person name="Brault B."/>
            <person name="Chen Z."/>
            <person name="Choquer M."/>
            <person name="Collemare J."/>
            <person name="Cotton P."/>
            <person name="Danchin E.G."/>
            <person name="Da Silva C."/>
            <person name="Gautier A."/>
            <person name="Giraud C."/>
            <person name="Giraud T."/>
            <person name="Gonzalez C."/>
            <person name="Grossetete S."/>
            <person name="Guldener U."/>
            <person name="Henrissat B."/>
            <person name="Howlett B.J."/>
            <person name="Kodira C."/>
            <person name="Kretschmer M."/>
            <person name="Lappartient A."/>
            <person name="Leroch M."/>
            <person name="Levis C."/>
            <person name="Mauceli E."/>
            <person name="Neuveglise C."/>
            <person name="Oeser B."/>
            <person name="Pearson M."/>
            <person name="Poulain J."/>
            <person name="Poussereau N."/>
            <person name="Quesneville H."/>
            <person name="Rascle C."/>
            <person name="Schumacher J."/>
            <person name="Segurens B."/>
            <person name="Sexton A."/>
            <person name="Silva E."/>
            <person name="Sirven C."/>
            <person name="Soanes D.M."/>
            <person name="Talbot N.J."/>
            <person name="Templeton M."/>
            <person name="Yandava C."/>
            <person name="Yarden O."/>
            <person name="Zeng Q."/>
            <person name="Rollins J.A."/>
            <person name="Lebrun M.H."/>
            <person name="Dickman M."/>
        </authorList>
    </citation>
    <scope>NUCLEOTIDE SEQUENCE [LARGE SCALE GENOMIC DNA]</scope>
    <source>
        <strain evidence="16 17">B05.10</strain>
    </source>
</reference>
<organism evidence="16 17">
    <name type="scientific">Botryotinia fuckeliana (strain B05.10)</name>
    <name type="common">Noble rot fungus</name>
    <name type="synonym">Botrytis cinerea</name>
    <dbReference type="NCBI Taxonomy" id="332648"/>
    <lineage>
        <taxon>Eukaryota</taxon>
        <taxon>Fungi</taxon>
        <taxon>Dikarya</taxon>
        <taxon>Ascomycota</taxon>
        <taxon>Pezizomycotina</taxon>
        <taxon>Leotiomycetes</taxon>
        <taxon>Helotiales</taxon>
        <taxon>Sclerotiniaceae</taxon>
        <taxon>Botrytis</taxon>
    </lineage>
</organism>
<sequence>MFISEKSSAAATAKATAKAIRKRNNLNSVKYFAAAMAGITVLFVISKWIRFLYIRYTPRNKSRLLRTSIAITRASRKILVRKIWGFTSIGQFILFLTYIATIFAVTFTNINNWSTYNNFAKRLGWISTAHIAFITFLALKNTPLAFLTGYSYESLRILHRLVGYGTILWSMLHAIFYIIAEAQSDSYDKLLEKNQIFGIIAGISMLLIFLTSLLVYKMQYEIWYIIHVLMYLLILITVGMHRPVVSDHTLYIIFVASGLWFYDRVLRFIKLCYFFFGNFVTLTPLPDGGTRILMRRSSKLIKPGTHAFLWIPAIRQMETHPFTISSVDDAEGISFVVAACDGFTKALHTLAVESPGIQIRASIDGPYGSVVDFSQYDKVVFIAGGSGGSFTFGVALETMCEVAKKNAVSASTIVEFIWVVREEDSIGWFSSQLQELNSSPNVTVRLFCTRNVTNRVFNASSNGSSRNIFGEKDLESPTIASPSIEGSDEKSSWKLGDVEKVTTTSEANLINNAGDKSMMIQSGRPEILKIIQNVVEECDGSQRVAVVACGPGSLMDATRLAISKCIKVNGPSLEYHSEEFGW</sequence>
<evidence type="ECO:0000256" key="1">
    <source>
        <dbReference type="ARBA" id="ARBA00004651"/>
    </source>
</evidence>
<evidence type="ECO:0000256" key="13">
    <source>
        <dbReference type="ARBA" id="ARBA00048483"/>
    </source>
</evidence>
<dbReference type="RefSeq" id="XP_024548055.1">
    <property type="nucleotide sequence ID" value="XM_024692280.1"/>
</dbReference>
<dbReference type="SFLD" id="SFLDS00052">
    <property type="entry name" value="Ferric_Reductase_Domain"/>
    <property type="match status" value="1"/>
</dbReference>
<evidence type="ECO:0000256" key="9">
    <source>
        <dbReference type="ARBA" id="ARBA00023002"/>
    </source>
</evidence>
<feature type="transmembrane region" description="Helical" evidence="14">
    <location>
        <begin position="161"/>
        <end position="180"/>
    </location>
</feature>
<dbReference type="OrthoDB" id="10006946at2759"/>
<dbReference type="InterPro" id="IPR013112">
    <property type="entry name" value="FAD-bd_8"/>
</dbReference>
<feature type="transmembrane region" description="Helical" evidence="14">
    <location>
        <begin position="31"/>
        <end position="53"/>
    </location>
</feature>
<reference evidence="16 17" key="3">
    <citation type="journal article" date="2017" name="Mol. Plant Pathol.">
        <title>A gapless genome sequence of the fungus Botrytis cinerea.</title>
        <authorList>
            <person name="Van Kan J.A."/>
            <person name="Stassen J.H."/>
            <person name="Mosbach A."/>
            <person name="Van Der Lee T.A."/>
            <person name="Faino L."/>
            <person name="Farmer A.D."/>
            <person name="Papasotiriou D.G."/>
            <person name="Zhou S."/>
            <person name="Seidl M.F."/>
            <person name="Cottam E."/>
            <person name="Edel D."/>
            <person name="Hahn M."/>
            <person name="Schwartz D.C."/>
            <person name="Dietrich R.A."/>
            <person name="Widdison S."/>
            <person name="Scalliet G."/>
        </authorList>
    </citation>
    <scope>NUCLEOTIDE SEQUENCE [LARGE SCALE GENOMIC DNA]</scope>
    <source>
        <strain evidence="16 17">B05.10</strain>
    </source>
</reference>
<dbReference type="GO" id="GO:0006879">
    <property type="term" value="P:intracellular iron ion homeostasis"/>
    <property type="evidence" value="ECO:0007669"/>
    <property type="project" value="TreeGrafter"/>
</dbReference>
<keyword evidence="9" id="KW-0560">Oxidoreductase</keyword>
<keyword evidence="5" id="KW-1003">Cell membrane</keyword>
<evidence type="ECO:0000256" key="3">
    <source>
        <dbReference type="ARBA" id="ARBA00012668"/>
    </source>
</evidence>
<accession>A0A384JDN9</accession>
<dbReference type="GO" id="GO:0015677">
    <property type="term" value="P:copper ion import"/>
    <property type="evidence" value="ECO:0007669"/>
    <property type="project" value="TreeGrafter"/>
</dbReference>
<dbReference type="GO" id="GO:0005886">
    <property type="term" value="C:plasma membrane"/>
    <property type="evidence" value="ECO:0007669"/>
    <property type="project" value="UniProtKB-SubCell"/>
</dbReference>
<dbReference type="KEGG" id="bfu:BCIN_03g09314"/>
<reference evidence="16 17" key="2">
    <citation type="journal article" date="2012" name="Eukaryot. Cell">
        <title>Genome update of Botrytis cinerea strains B05.10 and T4.</title>
        <authorList>
            <person name="Staats M."/>
            <person name="van Kan J.A."/>
        </authorList>
    </citation>
    <scope>NUCLEOTIDE SEQUENCE [LARGE SCALE GENOMIC DNA]</scope>
    <source>
        <strain evidence="16 17">B05.10</strain>
    </source>
</reference>
<dbReference type="InterPro" id="IPR017938">
    <property type="entry name" value="Riboflavin_synthase-like_b-brl"/>
</dbReference>
<dbReference type="CDD" id="cd06186">
    <property type="entry name" value="NOX_Duox_like_FAD_NADP"/>
    <property type="match status" value="1"/>
</dbReference>
<proteinExistence type="inferred from homology"/>
<feature type="transmembrane region" description="Helical" evidence="14">
    <location>
        <begin position="125"/>
        <end position="149"/>
    </location>
</feature>
<dbReference type="PROSITE" id="PS51384">
    <property type="entry name" value="FAD_FR"/>
    <property type="match status" value="1"/>
</dbReference>
<comment type="similarity">
    <text evidence="2">Belongs to the ferric reductase (FRE) family.</text>
</comment>
<evidence type="ECO:0000256" key="7">
    <source>
        <dbReference type="ARBA" id="ARBA00022982"/>
    </source>
</evidence>
<evidence type="ECO:0000256" key="12">
    <source>
        <dbReference type="ARBA" id="ARBA00023180"/>
    </source>
</evidence>
<dbReference type="GO" id="GO:0006826">
    <property type="term" value="P:iron ion transport"/>
    <property type="evidence" value="ECO:0007669"/>
    <property type="project" value="TreeGrafter"/>
</dbReference>
<dbReference type="AlphaFoldDB" id="A0A384JDN9"/>
<evidence type="ECO:0000256" key="5">
    <source>
        <dbReference type="ARBA" id="ARBA00022475"/>
    </source>
</evidence>
<comment type="catalytic activity">
    <reaction evidence="13">
        <text>2 a Fe(II)-siderophore + NADP(+) + H(+) = 2 a Fe(III)-siderophore + NADPH</text>
        <dbReference type="Rhea" id="RHEA:28795"/>
        <dbReference type="Rhea" id="RHEA-COMP:11342"/>
        <dbReference type="Rhea" id="RHEA-COMP:11344"/>
        <dbReference type="ChEBI" id="CHEBI:15378"/>
        <dbReference type="ChEBI" id="CHEBI:29033"/>
        <dbReference type="ChEBI" id="CHEBI:29034"/>
        <dbReference type="ChEBI" id="CHEBI:57783"/>
        <dbReference type="ChEBI" id="CHEBI:58349"/>
        <dbReference type="EC" id="1.16.1.9"/>
    </reaction>
</comment>
<dbReference type="SFLD" id="SFLDG01168">
    <property type="entry name" value="Ferric_reductase_subgroup_(FRE"/>
    <property type="match status" value="1"/>
</dbReference>